<dbReference type="RefSeq" id="WP_368499984.1">
    <property type="nucleotide sequence ID" value="NZ_CP162513.1"/>
</dbReference>
<geneLocation type="plasmid" evidence="1">
    <name>unnamed2</name>
</geneLocation>
<dbReference type="EMBL" id="CP162513">
    <property type="protein sequence ID" value="XDI07619.1"/>
    <property type="molecule type" value="Genomic_DNA"/>
</dbReference>
<evidence type="ECO:0000313" key="1">
    <source>
        <dbReference type="EMBL" id="XDI07619.1"/>
    </source>
</evidence>
<reference evidence="1" key="1">
    <citation type="submission" date="2024-05" db="EMBL/GenBank/DDBJ databases">
        <title>Herbiconiux sp. A18JL235.</title>
        <authorList>
            <person name="Zhang G."/>
        </authorList>
    </citation>
    <scope>NUCLEOTIDE SEQUENCE</scope>
    <source>
        <strain evidence="1">A18JL235</strain>
        <plasmid evidence="1">unnamed2</plasmid>
    </source>
</reference>
<name>A0AB39BMM8_9MICO</name>
<protein>
    <submittedName>
        <fullName evidence="1">Uncharacterized protein</fullName>
    </submittedName>
</protein>
<keyword evidence="1" id="KW-0614">Plasmid</keyword>
<accession>A0AB39BMM8</accession>
<dbReference type="AlphaFoldDB" id="A0AB39BMM8"/>
<sequence>MHGLTVGSAARDGNALAHELMGLERGGFYDRDKLAGVVDATPAKALHVALAVVSAASRPACPR</sequence>
<gene>
    <name evidence="1" type="ORF">ABFY20_20120</name>
</gene>
<proteinExistence type="predicted"/>
<organism evidence="1">
    <name type="scientific">Herbiconiux sp. A18JL235</name>
    <dbReference type="NCBI Taxonomy" id="3152363"/>
    <lineage>
        <taxon>Bacteria</taxon>
        <taxon>Bacillati</taxon>
        <taxon>Actinomycetota</taxon>
        <taxon>Actinomycetes</taxon>
        <taxon>Micrococcales</taxon>
        <taxon>Microbacteriaceae</taxon>
        <taxon>Herbiconiux</taxon>
    </lineage>
</organism>